<dbReference type="GO" id="GO:0045893">
    <property type="term" value="P:positive regulation of DNA-templated transcription"/>
    <property type="evidence" value="ECO:0007669"/>
    <property type="project" value="TreeGrafter"/>
</dbReference>
<evidence type="ECO:0000259" key="7">
    <source>
        <dbReference type="PROSITE" id="PS50071"/>
    </source>
</evidence>
<name>A0A0H2RHC6_9AGAM</name>
<protein>
    <recommendedName>
        <fullName evidence="7">Homeobox domain-containing protein</fullName>
    </recommendedName>
</protein>
<evidence type="ECO:0000256" key="3">
    <source>
        <dbReference type="ARBA" id="ARBA00025748"/>
    </source>
</evidence>
<dbReference type="EMBL" id="KQ086003">
    <property type="protein sequence ID" value="KLO11315.1"/>
    <property type="molecule type" value="Genomic_DNA"/>
</dbReference>
<dbReference type="PANTHER" id="PTHR24326:SF606">
    <property type="entry name" value="HOMEOBOX-LEUCINE ZIPPER PROTEIN ATHB-54"/>
    <property type="match status" value="1"/>
</dbReference>
<keyword evidence="4 5" id="KW-0371">Homeobox</keyword>
<dbReference type="Pfam" id="PF00046">
    <property type="entry name" value="Homeodomain"/>
    <property type="match status" value="1"/>
</dbReference>
<keyword evidence="2" id="KW-0804">Transcription</keyword>
<dbReference type="AlphaFoldDB" id="A0A0H2RHC6"/>
<sequence>MPALLSKRTTRSSINVRANSLPLFNTGGAPERKHDVFDSPPPTSPEDSITTIEIASPTTPEVEISVDLNTPPIQAIERANSKKARRKLAAHQVRALESLARRDDRPSLEKRRQLAEELQLELRVVSVWFQNRRRPSNTAKHRGITATGGTGTIGFVTAHFSRDSEGQSRLSSHRQPLRDTDVDIINVSPSSRTGVSDLWKHLPSSSPVRGCTAPPFQPTPKKGSLEWACSKFSRAQKRVAKSYSKNKVMGTKKSDTSFENERTFVPQPVWDAYGRDAVEVALVLVQMKYGEV</sequence>
<dbReference type="OrthoDB" id="6159439at2759"/>
<evidence type="ECO:0000313" key="8">
    <source>
        <dbReference type="EMBL" id="KLO11315.1"/>
    </source>
</evidence>
<dbReference type="InterPro" id="IPR045224">
    <property type="entry name" value="HDZip_class_I_plant"/>
</dbReference>
<feature type="DNA-binding region" description="Homeobox" evidence="4">
    <location>
        <begin position="81"/>
        <end position="140"/>
    </location>
</feature>
<reference evidence="8 9" key="1">
    <citation type="submission" date="2015-04" db="EMBL/GenBank/DDBJ databases">
        <title>Complete genome sequence of Schizopora paradoxa KUC8140, a cosmopolitan wood degrader in East Asia.</title>
        <authorList>
            <consortium name="DOE Joint Genome Institute"/>
            <person name="Min B."/>
            <person name="Park H."/>
            <person name="Jang Y."/>
            <person name="Kim J.-J."/>
            <person name="Kim K.H."/>
            <person name="Pangilinan J."/>
            <person name="Lipzen A."/>
            <person name="Riley R."/>
            <person name="Grigoriev I.V."/>
            <person name="Spatafora J.W."/>
            <person name="Choi I.-G."/>
        </authorList>
    </citation>
    <scope>NUCLEOTIDE SEQUENCE [LARGE SCALE GENOMIC DNA]</scope>
    <source>
        <strain evidence="8 9">KUC8140</strain>
    </source>
</reference>
<dbReference type="SUPFAM" id="SSF46689">
    <property type="entry name" value="Homeodomain-like"/>
    <property type="match status" value="1"/>
</dbReference>
<dbReference type="PROSITE" id="PS50071">
    <property type="entry name" value="HOMEOBOX_2"/>
    <property type="match status" value="1"/>
</dbReference>
<dbReference type="InterPro" id="IPR001356">
    <property type="entry name" value="HD"/>
</dbReference>
<evidence type="ECO:0000256" key="4">
    <source>
        <dbReference type="PROSITE-ProRule" id="PRU00108"/>
    </source>
</evidence>
<dbReference type="SMART" id="SM00389">
    <property type="entry name" value="HOX"/>
    <property type="match status" value="1"/>
</dbReference>
<dbReference type="Proteomes" id="UP000053477">
    <property type="component" value="Unassembled WGS sequence"/>
</dbReference>
<dbReference type="CDD" id="cd00086">
    <property type="entry name" value="homeodomain"/>
    <property type="match status" value="1"/>
</dbReference>
<dbReference type="PANTHER" id="PTHR24326">
    <property type="entry name" value="HOMEOBOX-LEUCINE ZIPPER PROTEIN"/>
    <property type="match status" value="1"/>
</dbReference>
<dbReference type="GO" id="GO:0003700">
    <property type="term" value="F:DNA-binding transcription factor activity"/>
    <property type="evidence" value="ECO:0007669"/>
    <property type="project" value="InterPro"/>
</dbReference>
<keyword evidence="4 5" id="KW-0539">Nucleus</keyword>
<dbReference type="InParanoid" id="A0A0H2RHC6"/>
<keyword evidence="9" id="KW-1185">Reference proteome</keyword>
<dbReference type="GO" id="GO:0043565">
    <property type="term" value="F:sequence-specific DNA binding"/>
    <property type="evidence" value="ECO:0007669"/>
    <property type="project" value="TreeGrafter"/>
</dbReference>
<dbReference type="Gene3D" id="1.10.10.60">
    <property type="entry name" value="Homeodomain-like"/>
    <property type="match status" value="1"/>
</dbReference>
<gene>
    <name evidence="8" type="ORF">SCHPADRAFT_476472</name>
</gene>
<keyword evidence="1" id="KW-0805">Transcription regulation</keyword>
<feature type="domain" description="Homeobox" evidence="7">
    <location>
        <begin position="79"/>
        <end position="139"/>
    </location>
</feature>
<evidence type="ECO:0000256" key="2">
    <source>
        <dbReference type="ARBA" id="ARBA00023163"/>
    </source>
</evidence>
<evidence type="ECO:0000256" key="6">
    <source>
        <dbReference type="SAM" id="MobiDB-lite"/>
    </source>
</evidence>
<comment type="similarity">
    <text evidence="3">Belongs to the HD-ZIP homeobox family. Class I subfamily.</text>
</comment>
<organism evidence="8 9">
    <name type="scientific">Schizopora paradoxa</name>
    <dbReference type="NCBI Taxonomy" id="27342"/>
    <lineage>
        <taxon>Eukaryota</taxon>
        <taxon>Fungi</taxon>
        <taxon>Dikarya</taxon>
        <taxon>Basidiomycota</taxon>
        <taxon>Agaricomycotina</taxon>
        <taxon>Agaricomycetes</taxon>
        <taxon>Hymenochaetales</taxon>
        <taxon>Schizoporaceae</taxon>
        <taxon>Schizopora</taxon>
    </lineage>
</organism>
<proteinExistence type="inferred from homology"/>
<feature type="region of interest" description="Disordered" evidence="6">
    <location>
        <begin position="21"/>
        <end position="48"/>
    </location>
</feature>
<evidence type="ECO:0000313" key="9">
    <source>
        <dbReference type="Proteomes" id="UP000053477"/>
    </source>
</evidence>
<dbReference type="InterPro" id="IPR009057">
    <property type="entry name" value="Homeodomain-like_sf"/>
</dbReference>
<dbReference type="GO" id="GO:0005634">
    <property type="term" value="C:nucleus"/>
    <property type="evidence" value="ECO:0007669"/>
    <property type="project" value="UniProtKB-SubCell"/>
</dbReference>
<evidence type="ECO:0000256" key="1">
    <source>
        <dbReference type="ARBA" id="ARBA00023015"/>
    </source>
</evidence>
<accession>A0A0H2RHC6</accession>
<keyword evidence="4 5" id="KW-0238">DNA-binding</keyword>
<dbReference type="STRING" id="27342.A0A0H2RHC6"/>
<comment type="subcellular location">
    <subcellularLocation>
        <location evidence="4 5">Nucleus</location>
    </subcellularLocation>
</comment>
<evidence type="ECO:0000256" key="5">
    <source>
        <dbReference type="RuleBase" id="RU000682"/>
    </source>
</evidence>